<feature type="coiled-coil region" evidence="1">
    <location>
        <begin position="461"/>
        <end position="494"/>
    </location>
</feature>
<feature type="region of interest" description="Disordered" evidence="2">
    <location>
        <begin position="131"/>
        <end position="156"/>
    </location>
</feature>
<dbReference type="Pfam" id="PF04212">
    <property type="entry name" value="MIT"/>
    <property type="match status" value="1"/>
</dbReference>
<dbReference type="Gene3D" id="1.20.58.80">
    <property type="entry name" value="Phosphotransferase system, lactose/cellobiose-type IIA subunit"/>
    <property type="match status" value="1"/>
</dbReference>
<dbReference type="OrthoDB" id="1278353at2759"/>
<dbReference type="SUPFAM" id="SSF64268">
    <property type="entry name" value="PX domain"/>
    <property type="match status" value="1"/>
</dbReference>
<dbReference type="PANTHER" id="PTHR15508">
    <property type="entry name" value="RIBOSOMAL PROTEIN S6 KINASE"/>
    <property type="match status" value="1"/>
</dbReference>
<dbReference type="AlphaFoldDB" id="A0A9J6CFA8"/>
<reference evidence="5" key="1">
    <citation type="submission" date="2021-03" db="EMBL/GenBank/DDBJ databases">
        <title>Chromosome level genome of the anhydrobiotic midge Polypedilum vanderplanki.</title>
        <authorList>
            <person name="Yoshida Y."/>
            <person name="Kikawada T."/>
            <person name="Gusev O."/>
        </authorList>
    </citation>
    <scope>NUCLEOTIDE SEQUENCE</scope>
    <source>
        <strain evidence="5">NIAS01</strain>
        <tissue evidence="5">Whole body or cell culture</tissue>
    </source>
</reference>
<comment type="caution">
    <text evidence="5">The sequence shown here is derived from an EMBL/GenBank/DDBJ whole genome shotgun (WGS) entry which is preliminary data.</text>
</comment>
<dbReference type="InterPro" id="IPR000719">
    <property type="entry name" value="Prot_kinase_dom"/>
</dbReference>
<dbReference type="PROSITE" id="PS50195">
    <property type="entry name" value="PX"/>
    <property type="match status" value="1"/>
</dbReference>
<feature type="compositionally biased region" description="Acidic residues" evidence="2">
    <location>
        <begin position="144"/>
        <end position="156"/>
    </location>
</feature>
<dbReference type="SUPFAM" id="SSF56112">
    <property type="entry name" value="Protein kinase-like (PK-like)"/>
    <property type="match status" value="1"/>
</dbReference>
<gene>
    <name evidence="5" type="ORF">PVAND_010094</name>
</gene>
<dbReference type="InterPro" id="IPR051866">
    <property type="entry name" value="Intracell_Sig-Traffick_Protein"/>
</dbReference>
<dbReference type="SUPFAM" id="SSF116846">
    <property type="entry name" value="MIT domain"/>
    <property type="match status" value="1"/>
</dbReference>
<dbReference type="InterPro" id="IPR036871">
    <property type="entry name" value="PX_dom_sf"/>
</dbReference>
<feature type="domain" description="PX" evidence="4">
    <location>
        <begin position="3"/>
        <end position="126"/>
    </location>
</feature>
<evidence type="ECO:0000256" key="1">
    <source>
        <dbReference type="SAM" id="Coils"/>
    </source>
</evidence>
<dbReference type="GO" id="GO:0005524">
    <property type="term" value="F:ATP binding"/>
    <property type="evidence" value="ECO:0007669"/>
    <property type="project" value="InterPro"/>
</dbReference>
<keyword evidence="1" id="KW-0175">Coiled coil</keyword>
<dbReference type="Gene3D" id="3.30.1520.10">
    <property type="entry name" value="Phox-like domain"/>
    <property type="match status" value="1"/>
</dbReference>
<accession>A0A9J6CFA8</accession>
<dbReference type="PANTHER" id="PTHR15508:SF8">
    <property type="entry name" value="LD24550P"/>
    <property type="match status" value="1"/>
</dbReference>
<dbReference type="SMART" id="SM00220">
    <property type="entry name" value="S_TKc"/>
    <property type="match status" value="1"/>
</dbReference>
<name>A0A9J6CFA8_POLVA</name>
<dbReference type="InterPro" id="IPR011009">
    <property type="entry name" value="Kinase-like_dom_sf"/>
</dbReference>
<dbReference type="GO" id="GO:0004672">
    <property type="term" value="F:protein kinase activity"/>
    <property type="evidence" value="ECO:0007669"/>
    <property type="project" value="InterPro"/>
</dbReference>
<evidence type="ECO:0000259" key="3">
    <source>
        <dbReference type="PROSITE" id="PS50011"/>
    </source>
</evidence>
<dbReference type="Pfam" id="PF00787">
    <property type="entry name" value="PX"/>
    <property type="match status" value="1"/>
</dbReference>
<sequence>MALLGGLIHVFNILETQRLKKFTIYKVQMISFPKNEKLFHCLTKLVVTKRYSDFKKLENDLQTIYKCYNFKRFFKSDSNYFNRFEPEIIDQRKRTILEFLYYCAEHSIIYRSQCFVKFFEDTSSKIESPMLERSETFESSTNESIEEEEDSVDETEAIESETTAIAAHLDEDIDYLYDAALSFSQAVQAEANLKYKNAFDLYKCGIDKLLTGAKNDNNETRKRIAKTKASKYLEKAEQLFENHILKEQENEFLIENSDFEETPSISTLNCPYSNLSRFKVIQINDRIMKVQDRTDKKIYILKVIWKDHSHKVLFLPQNIPYMVRIINYYHSDNAIFLLLPFIPGGLLWNYINSSQSDASEHNSKIEELFVEPPQLPVHITNEISEIKSEQVVEIPDLDEQIEESKNYLEQEKPTAILEQELNIPSFDTLTSDIDVTDLMKCSQNLLKSVTKTLEKSIVLSSEINTEKKSETQQELEEEEEQEIAEEAVEEISAEIIIPKTKSTLIDETEVKQLPELMLKRWASEIIVCINALHKNGIILGDFNLDNVLLGSNGHIMITYFYQRDRSNVQNLCNLNPRAIKCMYVAFDFPLTKASDYYSVGVVLYEILTRHRFYTQHPQGISKFNEIQYPEKCSLSEGAKDLLHSLIIKKSNERPVYDDLKLHPFFDDTNFDEIETFAQK</sequence>
<dbReference type="SMART" id="SM00745">
    <property type="entry name" value="MIT"/>
    <property type="match status" value="1"/>
</dbReference>
<dbReference type="GO" id="GO:0035091">
    <property type="term" value="F:phosphatidylinositol binding"/>
    <property type="evidence" value="ECO:0007669"/>
    <property type="project" value="InterPro"/>
</dbReference>
<evidence type="ECO:0000313" key="6">
    <source>
        <dbReference type="Proteomes" id="UP001107558"/>
    </source>
</evidence>
<dbReference type="InterPro" id="IPR001683">
    <property type="entry name" value="PX_dom"/>
</dbReference>
<evidence type="ECO:0000256" key="2">
    <source>
        <dbReference type="SAM" id="MobiDB-lite"/>
    </source>
</evidence>
<dbReference type="Pfam" id="PF00069">
    <property type="entry name" value="Pkinase"/>
    <property type="match status" value="1"/>
</dbReference>
<dbReference type="Gene3D" id="1.10.510.10">
    <property type="entry name" value="Transferase(Phosphotransferase) domain 1"/>
    <property type="match status" value="1"/>
</dbReference>
<dbReference type="SMART" id="SM00312">
    <property type="entry name" value="PX"/>
    <property type="match status" value="1"/>
</dbReference>
<organism evidence="5 6">
    <name type="scientific">Polypedilum vanderplanki</name>
    <name type="common">Sleeping chironomid midge</name>
    <dbReference type="NCBI Taxonomy" id="319348"/>
    <lineage>
        <taxon>Eukaryota</taxon>
        <taxon>Metazoa</taxon>
        <taxon>Ecdysozoa</taxon>
        <taxon>Arthropoda</taxon>
        <taxon>Hexapoda</taxon>
        <taxon>Insecta</taxon>
        <taxon>Pterygota</taxon>
        <taxon>Neoptera</taxon>
        <taxon>Endopterygota</taxon>
        <taxon>Diptera</taxon>
        <taxon>Nematocera</taxon>
        <taxon>Chironomoidea</taxon>
        <taxon>Chironomidae</taxon>
        <taxon>Chironominae</taxon>
        <taxon>Polypedilum</taxon>
        <taxon>Polypedilum</taxon>
    </lineage>
</organism>
<proteinExistence type="predicted"/>
<keyword evidence="6" id="KW-1185">Reference proteome</keyword>
<feature type="domain" description="Protein kinase" evidence="3">
    <location>
        <begin position="248"/>
        <end position="665"/>
    </location>
</feature>
<dbReference type="PROSITE" id="PS50011">
    <property type="entry name" value="PROTEIN_KINASE_DOM"/>
    <property type="match status" value="1"/>
</dbReference>
<dbReference type="EMBL" id="JADBJN010000001">
    <property type="protein sequence ID" value="KAG5680599.1"/>
    <property type="molecule type" value="Genomic_DNA"/>
</dbReference>
<evidence type="ECO:0000259" key="4">
    <source>
        <dbReference type="PROSITE" id="PS50195"/>
    </source>
</evidence>
<dbReference type="InterPro" id="IPR007330">
    <property type="entry name" value="MIT_dom"/>
</dbReference>
<protein>
    <submittedName>
        <fullName evidence="5">Uncharacterized protein</fullName>
    </submittedName>
</protein>
<dbReference type="InterPro" id="IPR036181">
    <property type="entry name" value="MIT_dom_sf"/>
</dbReference>
<evidence type="ECO:0000313" key="5">
    <source>
        <dbReference type="EMBL" id="KAG5680599.1"/>
    </source>
</evidence>
<dbReference type="CDD" id="cd02677">
    <property type="entry name" value="MIT_SNX15"/>
    <property type="match status" value="1"/>
</dbReference>
<dbReference type="Proteomes" id="UP001107558">
    <property type="component" value="Chromosome 1"/>
</dbReference>